<comment type="catalytic activity">
    <reaction evidence="11 16">
        <text>ATP + H2O + phospholipidSide 1 = ADP + phosphate + phospholipidSide 2.</text>
        <dbReference type="EC" id="7.6.2.1"/>
    </reaction>
</comment>
<evidence type="ECO:0000256" key="12">
    <source>
        <dbReference type="ARBA" id="ARBA00049128"/>
    </source>
</evidence>
<dbReference type="SUPFAM" id="SSF56784">
    <property type="entry name" value="HAD-like"/>
    <property type="match status" value="1"/>
</dbReference>
<dbReference type="GO" id="GO:0006892">
    <property type="term" value="P:post-Golgi vesicle-mediated transport"/>
    <property type="evidence" value="ECO:0007669"/>
    <property type="project" value="TreeGrafter"/>
</dbReference>
<evidence type="ECO:0000256" key="15">
    <source>
        <dbReference type="PIRSR" id="PIRSR606539-3"/>
    </source>
</evidence>
<keyword evidence="8 16" id="KW-1278">Translocase</keyword>
<dbReference type="InParanoid" id="W2S8B2"/>
<reference evidence="19 20" key="1">
    <citation type="submission" date="2013-03" db="EMBL/GenBank/DDBJ databases">
        <title>The Genome Sequence of Phialophora europaea CBS 101466.</title>
        <authorList>
            <consortium name="The Broad Institute Genomics Platform"/>
            <person name="Cuomo C."/>
            <person name="de Hoog S."/>
            <person name="Gorbushina A."/>
            <person name="Walker B."/>
            <person name="Young S.K."/>
            <person name="Zeng Q."/>
            <person name="Gargeya S."/>
            <person name="Fitzgerald M."/>
            <person name="Haas B."/>
            <person name="Abouelleil A."/>
            <person name="Allen A.W."/>
            <person name="Alvarado L."/>
            <person name="Arachchi H.M."/>
            <person name="Berlin A.M."/>
            <person name="Chapman S.B."/>
            <person name="Gainer-Dewar J."/>
            <person name="Goldberg J."/>
            <person name="Griggs A."/>
            <person name="Gujja S."/>
            <person name="Hansen M."/>
            <person name="Howarth C."/>
            <person name="Imamovic A."/>
            <person name="Ireland A."/>
            <person name="Larimer J."/>
            <person name="McCowan C."/>
            <person name="Murphy C."/>
            <person name="Pearson M."/>
            <person name="Poon T.W."/>
            <person name="Priest M."/>
            <person name="Roberts A."/>
            <person name="Saif S."/>
            <person name="Shea T."/>
            <person name="Sisk P."/>
            <person name="Sykes S."/>
            <person name="Wortman J."/>
            <person name="Nusbaum C."/>
            <person name="Birren B."/>
        </authorList>
    </citation>
    <scope>NUCLEOTIDE SEQUENCE [LARGE SCALE GENOMIC DNA]</scope>
    <source>
        <strain evidence="19 20">CBS 101466</strain>
    </source>
</reference>
<dbReference type="GO" id="GO:0016887">
    <property type="term" value="F:ATP hydrolysis activity"/>
    <property type="evidence" value="ECO:0007669"/>
    <property type="project" value="InterPro"/>
</dbReference>
<dbReference type="InterPro" id="IPR036412">
    <property type="entry name" value="HAD-like_sf"/>
</dbReference>
<dbReference type="PRINTS" id="PR00119">
    <property type="entry name" value="CATATPASE"/>
</dbReference>
<feature type="transmembrane region" description="Helical" evidence="16">
    <location>
        <begin position="21"/>
        <end position="43"/>
    </location>
</feature>
<dbReference type="STRING" id="1220924.W2S8B2"/>
<dbReference type="Gene3D" id="3.40.1110.10">
    <property type="entry name" value="Calcium-transporting ATPase, cytoplasmic domain N"/>
    <property type="match status" value="2"/>
</dbReference>
<dbReference type="RefSeq" id="XP_008712667.1">
    <property type="nucleotide sequence ID" value="XM_008714445.1"/>
</dbReference>
<dbReference type="InterPro" id="IPR032630">
    <property type="entry name" value="P_typ_ATPase_c"/>
</dbReference>
<evidence type="ECO:0000256" key="2">
    <source>
        <dbReference type="ARBA" id="ARBA00008109"/>
    </source>
</evidence>
<dbReference type="EMBL" id="KB822713">
    <property type="protein sequence ID" value="ETN44897.1"/>
    <property type="molecule type" value="Genomic_DNA"/>
</dbReference>
<feature type="region of interest" description="Disordered" evidence="17">
    <location>
        <begin position="374"/>
        <end position="432"/>
    </location>
</feature>
<dbReference type="InterPro" id="IPR001757">
    <property type="entry name" value="P_typ_ATPase"/>
</dbReference>
<organism evidence="19 20">
    <name type="scientific">Cyphellophora europaea (strain CBS 101466)</name>
    <name type="common">Phialophora europaea</name>
    <dbReference type="NCBI Taxonomy" id="1220924"/>
    <lineage>
        <taxon>Eukaryota</taxon>
        <taxon>Fungi</taxon>
        <taxon>Dikarya</taxon>
        <taxon>Ascomycota</taxon>
        <taxon>Pezizomycotina</taxon>
        <taxon>Eurotiomycetes</taxon>
        <taxon>Chaetothyriomycetidae</taxon>
        <taxon>Chaetothyriales</taxon>
        <taxon>Cyphellophoraceae</taxon>
        <taxon>Cyphellophora</taxon>
    </lineage>
</organism>
<evidence type="ECO:0000256" key="13">
    <source>
        <dbReference type="PIRSR" id="PIRSR606539-1"/>
    </source>
</evidence>
<dbReference type="GO" id="GO:0000287">
    <property type="term" value="F:magnesium ion binding"/>
    <property type="evidence" value="ECO:0007669"/>
    <property type="project" value="UniProtKB-UniRule"/>
</dbReference>
<sequence length="1113" mass="125104">MNANKNPRTKAPALQADVNRVVMFVAFLVFFMAGLLTPLYLAWQSTTEDDSWYLREAEVRIGHVFTSFVIMFNTMLPLSLYVSLEIVKVIQMIQMNDIDMYDPESDTPMEPHTSTINEELGQVSYIFSDKTGTLTNNSMKFRKMSLAGTAWLHDFDLQAEALNGPQKPKLRHKKRRIKGKENVSNVSPSGPQDPKKSFAGLSQRSGYTRASMQGMDWKPSARTAASLHCGKTEQLLEYIYQKPNSVYAQKAKFFILALALCHTATPEKDDDGETEFQASSPDEVALVTAAKDLGYIVTDRQAESITIKSYPNGTEEEPSYATYEILDVIEFSSLRKRMSIIVRMPDQRICLFTKGADTTIKNLLQLSDLVRESTTNVRRRASERKSLEAQHALRRRSTQLQTPGDTRTSQSITITGRSSSQRRSSSVAIGRGTTARQSVDFWLKERESDVDMSVPRDSNSFYTPPQSLHEATPRASADPRPSLLRTNTTWSSTYNGELDHLVDEGVAMDDHATFERCFQHIDDFATEGLRTLLYGYKFLSEAEYKEWREAYADASTSLVERQEKMEAAGALIETHLDLLGATAIEDKLQDGVPDAIDRFRRAGIKMWMLTGDKRETAINIGQSCRLIKPYSSVAVLDHLEGDLEARMSATTADIKGDTVAHSVLVIDGQTLTAMENDAAVKNAFTELAVLADSVVCCRASPSQKANLVRAIRFRVKGSVTLAIGDGANDIAMIQEAHVGIGIAGKEGMQAARTSDYSIGQFRFLVKLLLVHGRWNYVRICKYTLGTFWKEMIFYLVQATYQRWNGYTGTSLYEPWSLSMFNTLFTSLPVIFMGVFEQDMRPATLLAVPELYSIGQKRLGFNFKQYLYWATLGAVEAIIVYFMIFSMYGQALIREDNRVFSLGVLGFSACVTIINLKLQAIDLHNKTATAAAAIFIEVGGWWLWNIILGALYDPRDEIYNVRGSIFESWGRSLLFWLTLIATVLAILHLELILKALWFTFKPGDTEIFQALEQDPDVKKRFEESAADLLQQGWDRGNKKSSRELLRAAEEQAEREAQVQQLLERPRTTTPKRNSCGAEEEEELVMDGTKARKATEKSSVDISELFSKGYGKVVK</sequence>
<feature type="compositionally biased region" description="Basic residues" evidence="17">
    <location>
        <begin position="168"/>
        <end position="178"/>
    </location>
</feature>
<comment type="subcellular location">
    <subcellularLocation>
        <location evidence="1 16">Membrane</location>
        <topology evidence="1 16">Multi-pass membrane protein</topology>
    </subcellularLocation>
</comment>
<dbReference type="NCBIfam" id="TIGR01652">
    <property type="entry name" value="ATPase-Plipid"/>
    <property type="match status" value="1"/>
</dbReference>
<keyword evidence="20" id="KW-1185">Reference proteome</keyword>
<dbReference type="Gene3D" id="3.40.50.1000">
    <property type="entry name" value="HAD superfamily/HAD-like"/>
    <property type="match status" value="2"/>
</dbReference>
<feature type="binding site" evidence="14">
    <location>
        <position position="130"/>
    </location>
    <ligand>
        <name>ATP</name>
        <dbReference type="ChEBI" id="CHEBI:30616"/>
    </ligand>
</feature>
<evidence type="ECO:0000256" key="5">
    <source>
        <dbReference type="ARBA" id="ARBA00022741"/>
    </source>
</evidence>
<gene>
    <name evidence="19" type="ORF">HMPREF1541_09772</name>
</gene>
<feature type="transmembrane region" description="Helical" evidence="16">
    <location>
        <begin position="929"/>
        <end position="951"/>
    </location>
</feature>
<dbReference type="PANTHER" id="PTHR24092:SF174">
    <property type="entry name" value="PHOSPHOLIPID-TRANSPORTING ATPASE DNF3-RELATED"/>
    <property type="match status" value="1"/>
</dbReference>
<feature type="region of interest" description="Disordered" evidence="17">
    <location>
        <begin position="452"/>
        <end position="482"/>
    </location>
</feature>
<evidence type="ECO:0000256" key="7">
    <source>
        <dbReference type="ARBA" id="ARBA00022842"/>
    </source>
</evidence>
<evidence type="ECO:0000256" key="10">
    <source>
        <dbReference type="ARBA" id="ARBA00023136"/>
    </source>
</evidence>
<dbReference type="GeneID" id="19977111"/>
<feature type="binding site" evidence="14">
    <location>
        <position position="331"/>
    </location>
    <ligand>
        <name>ATP</name>
        <dbReference type="ChEBI" id="CHEBI:30616"/>
    </ligand>
</feature>
<dbReference type="GO" id="GO:0140326">
    <property type="term" value="F:ATPase-coupled intramembrane lipid transporter activity"/>
    <property type="evidence" value="ECO:0007669"/>
    <property type="project" value="UniProtKB-EC"/>
</dbReference>
<feature type="compositionally biased region" description="Basic and acidic residues" evidence="17">
    <location>
        <begin position="1087"/>
        <end position="1097"/>
    </location>
</feature>
<feature type="region of interest" description="Disordered" evidence="17">
    <location>
        <begin position="1055"/>
        <end position="1097"/>
    </location>
</feature>
<feature type="binding site" evidence="14">
    <location>
        <position position="131"/>
    </location>
    <ligand>
        <name>ATP</name>
        <dbReference type="ChEBI" id="CHEBI:30616"/>
    </ligand>
</feature>
<feature type="transmembrane region" description="Helical" evidence="16">
    <location>
        <begin position="865"/>
        <end position="887"/>
    </location>
</feature>
<feature type="binding site" evidence="14">
    <location>
        <position position="354"/>
    </location>
    <ligand>
        <name>ATP</name>
        <dbReference type="ChEBI" id="CHEBI:30616"/>
    </ligand>
</feature>
<dbReference type="AlphaFoldDB" id="W2S8B2"/>
<feature type="compositionally biased region" description="Low complexity" evidence="17">
    <location>
        <begin position="406"/>
        <end position="426"/>
    </location>
</feature>
<name>W2S8B2_CYPE1</name>
<feature type="binding site" evidence="14">
    <location>
        <position position="129"/>
    </location>
    <ligand>
        <name>ATP</name>
        <dbReference type="ChEBI" id="CHEBI:30616"/>
    </ligand>
</feature>
<feature type="region of interest" description="Disordered" evidence="17">
    <location>
        <begin position="163"/>
        <end position="201"/>
    </location>
</feature>
<dbReference type="InterPro" id="IPR006539">
    <property type="entry name" value="P-type_ATPase_IV"/>
</dbReference>
<evidence type="ECO:0000256" key="8">
    <source>
        <dbReference type="ARBA" id="ARBA00022967"/>
    </source>
</evidence>
<evidence type="ECO:0000256" key="1">
    <source>
        <dbReference type="ARBA" id="ARBA00004141"/>
    </source>
</evidence>
<dbReference type="Pfam" id="PF13246">
    <property type="entry name" value="Cation_ATPase"/>
    <property type="match status" value="1"/>
</dbReference>
<feature type="binding site" evidence="15">
    <location>
        <position position="129"/>
    </location>
    <ligand>
        <name>Mg(2+)</name>
        <dbReference type="ChEBI" id="CHEBI:18420"/>
    </ligand>
</feature>
<keyword evidence="6 14" id="KW-0067">ATP-binding</keyword>
<dbReference type="PROSITE" id="PS00154">
    <property type="entry name" value="ATPASE_E1_E2"/>
    <property type="match status" value="1"/>
</dbReference>
<evidence type="ECO:0000256" key="17">
    <source>
        <dbReference type="SAM" id="MobiDB-lite"/>
    </source>
</evidence>
<dbReference type="PANTHER" id="PTHR24092">
    <property type="entry name" value="PROBABLE PHOSPHOLIPID-TRANSPORTING ATPASE"/>
    <property type="match status" value="1"/>
</dbReference>
<dbReference type="NCBIfam" id="TIGR01494">
    <property type="entry name" value="ATPase_P-type"/>
    <property type="match status" value="1"/>
</dbReference>
<evidence type="ECO:0000256" key="9">
    <source>
        <dbReference type="ARBA" id="ARBA00022989"/>
    </source>
</evidence>
<comment type="caution">
    <text evidence="16">Lacks conserved residue(s) required for the propagation of feature annotation.</text>
</comment>
<evidence type="ECO:0000256" key="6">
    <source>
        <dbReference type="ARBA" id="ARBA00022840"/>
    </source>
</evidence>
<dbReference type="FunFam" id="3.40.50.1000:FF:000172">
    <property type="entry name" value="Phospholipid-transporting ATPase"/>
    <property type="match status" value="1"/>
</dbReference>
<comment type="catalytic activity">
    <reaction evidence="12">
        <text>a 1,2-diacyl-sn-glycero-3-phosphoethanolamine(out) + ATP + H2O = a 1,2-diacyl-sn-glycero-3-phosphoethanolamine(in) + ADP + phosphate + H(+)</text>
        <dbReference type="Rhea" id="RHEA:66132"/>
        <dbReference type="ChEBI" id="CHEBI:15377"/>
        <dbReference type="ChEBI" id="CHEBI:15378"/>
        <dbReference type="ChEBI" id="CHEBI:30616"/>
        <dbReference type="ChEBI" id="CHEBI:43474"/>
        <dbReference type="ChEBI" id="CHEBI:64612"/>
        <dbReference type="ChEBI" id="CHEBI:456216"/>
    </reaction>
    <physiologicalReaction direction="left-to-right" evidence="12">
        <dbReference type="Rhea" id="RHEA:66133"/>
    </physiologicalReaction>
</comment>
<feature type="transmembrane region" description="Helical" evidence="16">
    <location>
        <begin position="971"/>
        <end position="992"/>
    </location>
</feature>
<evidence type="ECO:0000256" key="14">
    <source>
        <dbReference type="PIRSR" id="PIRSR606539-2"/>
    </source>
</evidence>
<protein>
    <recommendedName>
        <fullName evidence="16">Phospholipid-transporting ATPase</fullName>
        <ecNumber evidence="16">7.6.2.1</ecNumber>
    </recommendedName>
</protein>
<dbReference type="GO" id="GO:0005886">
    <property type="term" value="C:plasma membrane"/>
    <property type="evidence" value="ECO:0007669"/>
    <property type="project" value="TreeGrafter"/>
</dbReference>
<keyword evidence="7 15" id="KW-0460">Magnesium</keyword>
<proteinExistence type="inferred from homology"/>
<dbReference type="GO" id="GO:0045332">
    <property type="term" value="P:phospholipid translocation"/>
    <property type="evidence" value="ECO:0007669"/>
    <property type="project" value="TreeGrafter"/>
</dbReference>
<dbReference type="InterPro" id="IPR023298">
    <property type="entry name" value="ATPase_P-typ_TM_dom_sf"/>
</dbReference>
<evidence type="ECO:0000256" key="4">
    <source>
        <dbReference type="ARBA" id="ARBA00022723"/>
    </source>
</evidence>
<dbReference type="FunCoup" id="W2S8B2">
    <property type="interactions" value="25"/>
</dbReference>
<dbReference type="Proteomes" id="UP000030752">
    <property type="component" value="Unassembled WGS sequence"/>
</dbReference>
<dbReference type="GO" id="GO:0032456">
    <property type="term" value="P:endocytic recycling"/>
    <property type="evidence" value="ECO:0007669"/>
    <property type="project" value="TreeGrafter"/>
</dbReference>
<accession>W2S8B2</accession>
<evidence type="ECO:0000256" key="3">
    <source>
        <dbReference type="ARBA" id="ARBA00022692"/>
    </source>
</evidence>
<evidence type="ECO:0000256" key="11">
    <source>
        <dbReference type="ARBA" id="ARBA00034036"/>
    </source>
</evidence>
<dbReference type="GO" id="GO:0005524">
    <property type="term" value="F:ATP binding"/>
    <property type="evidence" value="ECO:0007669"/>
    <property type="project" value="UniProtKB-UniRule"/>
</dbReference>
<dbReference type="InterPro" id="IPR023299">
    <property type="entry name" value="ATPase_P-typ_cyto_dom_N"/>
</dbReference>
<keyword evidence="9 16" id="KW-1133">Transmembrane helix</keyword>
<comment type="similarity">
    <text evidence="2 16">Belongs to the cation transport ATPase (P-type) (TC 3.A.3) family. Type IV subfamily.</text>
</comment>
<dbReference type="Pfam" id="PF16212">
    <property type="entry name" value="PhoLip_ATPase_C"/>
    <property type="match status" value="1"/>
</dbReference>
<feature type="binding site" evidence="15">
    <location>
        <position position="131"/>
    </location>
    <ligand>
        <name>Mg(2+)</name>
        <dbReference type="ChEBI" id="CHEBI:18420"/>
    </ligand>
</feature>
<dbReference type="eggNOG" id="KOG0206">
    <property type="taxonomic scope" value="Eukaryota"/>
</dbReference>
<evidence type="ECO:0000256" key="16">
    <source>
        <dbReference type="RuleBase" id="RU362033"/>
    </source>
</evidence>
<feature type="compositionally biased region" description="Polar residues" evidence="17">
    <location>
        <begin position="456"/>
        <end position="466"/>
    </location>
</feature>
<dbReference type="InterPro" id="IPR018303">
    <property type="entry name" value="ATPase_P-typ_P_site"/>
</dbReference>
<dbReference type="OrthoDB" id="377733at2759"/>
<keyword evidence="10 16" id="KW-0472">Membrane</keyword>
<dbReference type="SUPFAM" id="SSF81665">
    <property type="entry name" value="Calcium ATPase, transmembrane domain M"/>
    <property type="match status" value="1"/>
</dbReference>
<evidence type="ECO:0000313" key="20">
    <source>
        <dbReference type="Proteomes" id="UP000030752"/>
    </source>
</evidence>
<feature type="active site" description="4-aspartylphosphate intermediate" evidence="13">
    <location>
        <position position="129"/>
    </location>
</feature>
<keyword evidence="5 14" id="KW-0547">Nucleotide-binding</keyword>
<dbReference type="GO" id="GO:0005802">
    <property type="term" value="C:trans-Golgi network"/>
    <property type="evidence" value="ECO:0007669"/>
    <property type="project" value="TreeGrafter"/>
</dbReference>
<comment type="cofactor">
    <cofactor evidence="15">
        <name>Mg(2+)</name>
        <dbReference type="ChEBI" id="CHEBI:18420"/>
    </cofactor>
</comment>
<evidence type="ECO:0000259" key="18">
    <source>
        <dbReference type="Pfam" id="PF16212"/>
    </source>
</evidence>
<feature type="domain" description="P-type ATPase C-terminal" evidence="18">
    <location>
        <begin position="751"/>
        <end position="1001"/>
    </location>
</feature>
<keyword evidence="3 16" id="KW-0812">Transmembrane</keyword>
<dbReference type="VEuPathDB" id="FungiDB:HMPREF1541_09772"/>
<evidence type="ECO:0000313" key="19">
    <source>
        <dbReference type="EMBL" id="ETN44897.1"/>
    </source>
</evidence>
<dbReference type="HOGENOM" id="CLU_000846_5_0_1"/>
<dbReference type="InterPro" id="IPR023214">
    <property type="entry name" value="HAD_sf"/>
</dbReference>
<dbReference type="EC" id="7.6.2.1" evidence="16"/>
<dbReference type="Pfam" id="PF00702">
    <property type="entry name" value="Hydrolase"/>
    <property type="match status" value="1"/>
</dbReference>
<keyword evidence="4 15" id="KW-0479">Metal-binding</keyword>
<feature type="binding site" evidence="14">
    <location>
        <position position="283"/>
    </location>
    <ligand>
        <name>ATP</name>
        <dbReference type="ChEBI" id="CHEBI:30616"/>
    </ligand>
</feature>
<feature type="transmembrane region" description="Helical" evidence="16">
    <location>
        <begin position="899"/>
        <end position="917"/>
    </location>
</feature>
<dbReference type="SUPFAM" id="SSF81660">
    <property type="entry name" value="Metal cation-transporting ATPase, ATP-binding domain N"/>
    <property type="match status" value="1"/>
</dbReference>